<protein>
    <submittedName>
        <fullName evidence="2">RCG31326</fullName>
    </submittedName>
</protein>
<feature type="region of interest" description="Disordered" evidence="1">
    <location>
        <begin position="1"/>
        <end position="30"/>
    </location>
</feature>
<evidence type="ECO:0000256" key="1">
    <source>
        <dbReference type="SAM" id="MobiDB-lite"/>
    </source>
</evidence>
<proteinExistence type="predicted"/>
<organism evidence="2 3">
    <name type="scientific">Rattus norvegicus</name>
    <name type="common">Rat</name>
    <dbReference type="NCBI Taxonomy" id="10116"/>
    <lineage>
        <taxon>Eukaryota</taxon>
        <taxon>Metazoa</taxon>
        <taxon>Chordata</taxon>
        <taxon>Craniata</taxon>
        <taxon>Vertebrata</taxon>
        <taxon>Euteleostomi</taxon>
        <taxon>Mammalia</taxon>
        <taxon>Eutheria</taxon>
        <taxon>Euarchontoglires</taxon>
        <taxon>Glires</taxon>
        <taxon>Rodentia</taxon>
        <taxon>Myomorpha</taxon>
        <taxon>Muroidea</taxon>
        <taxon>Muridae</taxon>
        <taxon>Murinae</taxon>
        <taxon>Rattus</taxon>
    </lineage>
</organism>
<name>A6IU89_RAT</name>
<dbReference type="Proteomes" id="UP000234681">
    <property type="component" value="Chromosome 5"/>
</dbReference>
<sequence length="30" mass="3123">MARDTGEQALLPLGISARLGTRSPEINPAS</sequence>
<gene>
    <name evidence="2" type="ORF">rCG_31326</name>
</gene>
<accession>A6IU89</accession>
<dbReference type="AlphaFoldDB" id="A6IU89"/>
<dbReference type="EMBL" id="CH473968">
    <property type="protein sequence ID" value="EDL81140.1"/>
    <property type="molecule type" value="Genomic_DNA"/>
</dbReference>
<evidence type="ECO:0000313" key="3">
    <source>
        <dbReference type="Proteomes" id="UP000234681"/>
    </source>
</evidence>
<evidence type="ECO:0000313" key="2">
    <source>
        <dbReference type="EMBL" id="EDL81140.1"/>
    </source>
</evidence>
<reference evidence="3" key="1">
    <citation type="submission" date="2005-09" db="EMBL/GenBank/DDBJ databases">
        <authorList>
            <person name="Mural R.J."/>
            <person name="Li P.W."/>
            <person name="Adams M.D."/>
            <person name="Amanatides P.G."/>
            <person name="Baden-Tillson H."/>
            <person name="Barnstead M."/>
            <person name="Chin S.H."/>
            <person name="Dew I."/>
            <person name="Evans C.A."/>
            <person name="Ferriera S."/>
            <person name="Flanigan M."/>
            <person name="Fosler C."/>
            <person name="Glodek A."/>
            <person name="Gu Z."/>
            <person name="Holt R.A."/>
            <person name="Jennings D."/>
            <person name="Kraft C.L."/>
            <person name="Lu F."/>
            <person name="Nguyen T."/>
            <person name="Nusskern D.R."/>
            <person name="Pfannkoch C.M."/>
            <person name="Sitter C."/>
            <person name="Sutton G.G."/>
            <person name="Venter J.C."/>
            <person name="Wang Z."/>
            <person name="Woodage T."/>
            <person name="Zheng X.H."/>
            <person name="Zhong F."/>
        </authorList>
    </citation>
    <scope>NUCLEOTIDE SEQUENCE [LARGE SCALE GENOMIC DNA]</scope>
    <source>
        <strain>BN</strain>
        <strain evidence="3">Sprague-Dawley</strain>
    </source>
</reference>